<dbReference type="CDD" id="cd14789">
    <property type="entry name" value="Tiki"/>
    <property type="match status" value="1"/>
</dbReference>
<reference evidence="3 4" key="1">
    <citation type="submission" date="2020-08" db="EMBL/GenBank/DDBJ databases">
        <title>The genome sequence of Novosphingobium flavum 4Y4.</title>
        <authorList>
            <person name="Liu Y."/>
        </authorList>
    </citation>
    <scope>NUCLEOTIDE SEQUENCE [LARGE SCALE GENOMIC DNA]</scope>
    <source>
        <strain evidence="3 4">4Y4</strain>
    </source>
</reference>
<comment type="caution">
    <text evidence="3">The sequence shown here is derived from an EMBL/GenBank/DDBJ whole genome shotgun (WGS) entry which is preliminary data.</text>
</comment>
<evidence type="ECO:0000313" key="4">
    <source>
        <dbReference type="Proteomes" id="UP000520156"/>
    </source>
</evidence>
<dbReference type="AlphaFoldDB" id="A0A7X1F846"/>
<proteinExistence type="predicted"/>
<dbReference type="InterPro" id="IPR047111">
    <property type="entry name" value="YbaP-like"/>
</dbReference>
<feature type="signal peptide" evidence="2">
    <location>
        <begin position="1"/>
        <end position="26"/>
    </location>
</feature>
<dbReference type="Proteomes" id="UP000520156">
    <property type="component" value="Unassembled WGS sequence"/>
</dbReference>
<organism evidence="3 4">
    <name type="scientific">Novosphingobium aerophilum</name>
    <dbReference type="NCBI Taxonomy" id="2839843"/>
    <lineage>
        <taxon>Bacteria</taxon>
        <taxon>Pseudomonadati</taxon>
        <taxon>Pseudomonadota</taxon>
        <taxon>Alphaproteobacteria</taxon>
        <taxon>Sphingomonadales</taxon>
        <taxon>Sphingomonadaceae</taxon>
        <taxon>Novosphingobium</taxon>
    </lineage>
</organism>
<evidence type="ECO:0000256" key="1">
    <source>
        <dbReference type="SAM" id="MobiDB-lite"/>
    </source>
</evidence>
<keyword evidence="4" id="KW-1185">Reference proteome</keyword>
<evidence type="ECO:0000256" key="2">
    <source>
        <dbReference type="SAM" id="SignalP"/>
    </source>
</evidence>
<feature type="compositionally biased region" description="Low complexity" evidence="1">
    <location>
        <begin position="30"/>
        <end position="41"/>
    </location>
</feature>
<dbReference type="EMBL" id="JACLAU010000014">
    <property type="protein sequence ID" value="MBC2652110.1"/>
    <property type="molecule type" value="Genomic_DNA"/>
</dbReference>
<accession>A0A7X1F846</accession>
<dbReference type="RefSeq" id="WP_185683523.1">
    <property type="nucleotide sequence ID" value="NZ_JACLAU010000014.1"/>
</dbReference>
<feature type="chain" id="PRO_5031268782" evidence="2">
    <location>
        <begin position="27"/>
        <end position="320"/>
    </location>
</feature>
<protein>
    <submittedName>
        <fullName evidence="3">TraB/GumN family protein</fullName>
    </submittedName>
</protein>
<gene>
    <name evidence="3" type="ORF">H7F49_10375</name>
</gene>
<evidence type="ECO:0000313" key="3">
    <source>
        <dbReference type="EMBL" id="MBC2652110.1"/>
    </source>
</evidence>
<dbReference type="PANTHER" id="PTHR40590">
    <property type="entry name" value="CYTOPLASMIC PROTEIN-RELATED"/>
    <property type="match status" value="1"/>
</dbReference>
<keyword evidence="2" id="KW-0732">Signal</keyword>
<dbReference type="PANTHER" id="PTHR40590:SF1">
    <property type="entry name" value="CYTOPLASMIC PROTEIN"/>
    <property type="match status" value="1"/>
</dbReference>
<name>A0A7X1F846_9SPHN</name>
<sequence>MSMRIRFAALALPLAVAGFLSTTLSARPPVSPSAGRAAAASAKHHAPRPAPAAQAPRPALWKIADADTTIWLFGTIHALPADLPWLQGKVATALKGSQVLVTELPDTPPEAMQAAVMAHGMLPPDQTLRAIMSEADRAAYDKAMTGMGFRPETFDRAQPWLAAMSLVLVPVKQAGYDPASGADVKLAALAKARGIPREGLETAEGQMAMFAGLPQEVQYQYLREVVAGIGSIKGELAAMIKAWSAGQADKVAELDKDKQDDPRMIATLITDRNKAWADWVQQRMAKPGVVFMAVGAGHLAGKDSVQEVLRQRGIETVRVQ</sequence>
<dbReference type="InterPro" id="IPR002816">
    <property type="entry name" value="TraB/PrgY/GumN_fam"/>
</dbReference>
<dbReference type="Pfam" id="PF01963">
    <property type="entry name" value="TraB_PrgY_gumN"/>
    <property type="match status" value="1"/>
</dbReference>
<feature type="region of interest" description="Disordered" evidence="1">
    <location>
        <begin position="30"/>
        <end position="55"/>
    </location>
</feature>